<evidence type="ECO:0000313" key="4">
    <source>
        <dbReference type="Proteomes" id="UP001218895"/>
    </source>
</evidence>
<feature type="domain" description="Archaeal Type IV pilin N-terminal" evidence="2">
    <location>
        <begin position="18"/>
        <end position="82"/>
    </location>
</feature>
<protein>
    <submittedName>
        <fullName evidence="3">Type IV pilin N-terminal domain-containing protein</fullName>
    </submittedName>
</protein>
<name>A0AAF0FXM0_9EURY</name>
<feature type="transmembrane region" description="Helical" evidence="1">
    <location>
        <begin position="20"/>
        <end position="48"/>
    </location>
</feature>
<accession>A0AAF0FXM0</accession>
<keyword evidence="1" id="KW-0812">Transmembrane</keyword>
<keyword evidence="1" id="KW-1133">Transmembrane helix</keyword>
<dbReference type="InterPro" id="IPR013373">
    <property type="entry name" value="Flagellin/pilin_N_arc"/>
</dbReference>
<dbReference type="GeneID" id="79949892"/>
<organism evidence="3 4">
    <name type="scientific">Methanomicrobium antiquum</name>
    <dbReference type="NCBI Taxonomy" id="487686"/>
    <lineage>
        <taxon>Archaea</taxon>
        <taxon>Methanobacteriati</taxon>
        <taxon>Methanobacteriota</taxon>
        <taxon>Stenosarchaea group</taxon>
        <taxon>Methanomicrobia</taxon>
        <taxon>Methanomicrobiales</taxon>
        <taxon>Methanomicrobiaceae</taxon>
        <taxon>Methanomicrobium</taxon>
    </lineage>
</organism>
<dbReference type="NCBIfam" id="TIGR02537">
    <property type="entry name" value="arch_flag_Nterm"/>
    <property type="match status" value="1"/>
</dbReference>
<evidence type="ECO:0000256" key="1">
    <source>
        <dbReference type="SAM" id="Phobius"/>
    </source>
</evidence>
<keyword evidence="1" id="KW-0472">Membrane</keyword>
<evidence type="ECO:0000259" key="2">
    <source>
        <dbReference type="Pfam" id="PF07790"/>
    </source>
</evidence>
<keyword evidence="4" id="KW-1185">Reference proteome</keyword>
<dbReference type="AlphaFoldDB" id="A0AAF0FXM0"/>
<reference evidence="3" key="1">
    <citation type="submission" date="2022-01" db="EMBL/GenBank/DDBJ databases">
        <title>Complete genome of Methanomicrobium antiquum DSM 21220.</title>
        <authorList>
            <person name="Chen S.-C."/>
            <person name="You Y.-T."/>
            <person name="Zhou Y.-Z."/>
            <person name="Lai M.-C."/>
        </authorList>
    </citation>
    <scope>NUCLEOTIDE SEQUENCE</scope>
    <source>
        <strain evidence="3">DSM 21220</strain>
    </source>
</reference>
<dbReference type="InterPro" id="IPR012859">
    <property type="entry name" value="Pilin_N_archaeal"/>
</dbReference>
<evidence type="ECO:0000313" key="3">
    <source>
        <dbReference type="EMBL" id="WFN37895.1"/>
    </source>
</evidence>
<gene>
    <name evidence="3" type="ORF">L1994_05800</name>
</gene>
<dbReference type="Proteomes" id="UP001218895">
    <property type="component" value="Chromosome"/>
</dbReference>
<proteinExistence type="predicted"/>
<dbReference type="EMBL" id="CP091092">
    <property type="protein sequence ID" value="WFN37895.1"/>
    <property type="molecule type" value="Genomic_DNA"/>
</dbReference>
<sequence>MILLILKSPVQVTDKNDSAVSALIGVILLVALVVIMTAVISVFFFGLIGDMHQKTAYVVAEAKYNTQYGYPLITLSNRAGDTGLLSGSGDGYPIAVQITTPGGSVTASPYPVGLKWAPGTYLFIIRTDAGYTVTDDPNKINGTPMAFLGNEITVNIIDTVSDVLIYSQKITMSSVNNTTSIYTSTATVTSTPTATATATATISTKKLMIIWSPASDGYASLSPPDPLENSRGINIPTGSSKTIYFMPDAGKAVVTIKLDGATVYSGSSVGATIEYTILNISEDHILRATFG</sequence>
<dbReference type="KEGG" id="manq:L1994_05800"/>
<dbReference type="RefSeq" id="WP_278100734.1">
    <property type="nucleotide sequence ID" value="NZ_CP091092.1"/>
</dbReference>
<dbReference type="Pfam" id="PF07790">
    <property type="entry name" value="Pilin_N"/>
    <property type="match status" value="1"/>
</dbReference>